<sequence length="39" mass="4690">MQIKTAHLIDINGKLITVRWAVYILDKRIYIYITLKWNA</sequence>
<evidence type="ECO:0000313" key="1">
    <source>
        <dbReference type="EMBL" id="EFC51004.1"/>
    </source>
</evidence>
<accession>A0A9W5MYB4</accession>
<evidence type="ECO:0000313" key="2">
    <source>
        <dbReference type="Proteomes" id="UP000004621"/>
    </source>
</evidence>
<protein>
    <submittedName>
        <fullName evidence="1">Uncharacterized protein</fullName>
    </submittedName>
</protein>
<comment type="caution">
    <text evidence="1">The sequence shown here is derived from an EMBL/GenBank/DDBJ whole genome shotgun (WGS) entry which is preliminary data.</text>
</comment>
<proteinExistence type="predicted"/>
<dbReference type="EMBL" id="ACEO02000018">
    <property type="protein sequence ID" value="EFC51004.1"/>
    <property type="molecule type" value="Genomic_DNA"/>
</dbReference>
<name>A0A9W5MYB4_NEISU</name>
<reference evidence="1 2" key="1">
    <citation type="submission" date="2010-01" db="EMBL/GenBank/DDBJ databases">
        <authorList>
            <person name="Weinstock G."/>
            <person name="Sodergren E."/>
            <person name="Clifton S."/>
            <person name="Fulton L."/>
            <person name="Fulton B."/>
            <person name="Courtney L."/>
            <person name="Fronick C."/>
            <person name="Harrison M."/>
            <person name="Strong C."/>
            <person name="Farmer C."/>
            <person name="Delahaunty K."/>
            <person name="Markovic C."/>
            <person name="Hall O."/>
            <person name="Minx P."/>
            <person name="Tomlinson C."/>
            <person name="Mitreva M."/>
            <person name="Nelson J."/>
            <person name="Hou S."/>
            <person name="Wollam A."/>
            <person name="Pepin K.H."/>
            <person name="Johnson M."/>
            <person name="Bhonagiri V."/>
            <person name="Nash W.E."/>
            <person name="Warren W."/>
            <person name="Chinwalla A."/>
            <person name="Mardis E.R."/>
            <person name="Wilson R.K."/>
        </authorList>
    </citation>
    <scope>NUCLEOTIDE SEQUENCE [LARGE SCALE GENOMIC DNA]</scope>
    <source>
        <strain evidence="1 2">NJ9703</strain>
    </source>
</reference>
<organism evidence="1 2">
    <name type="scientific">Neisseria subflava NJ9703</name>
    <dbReference type="NCBI Taxonomy" id="546268"/>
    <lineage>
        <taxon>Bacteria</taxon>
        <taxon>Pseudomonadati</taxon>
        <taxon>Pseudomonadota</taxon>
        <taxon>Betaproteobacteria</taxon>
        <taxon>Neisseriales</taxon>
        <taxon>Neisseriaceae</taxon>
        <taxon>Neisseria</taxon>
    </lineage>
</organism>
<dbReference type="AlphaFoldDB" id="A0A9W5MYB4"/>
<gene>
    <name evidence="1" type="ORF">NEISUBOT_05581</name>
</gene>
<dbReference type="Proteomes" id="UP000004621">
    <property type="component" value="Unassembled WGS sequence"/>
</dbReference>